<feature type="transmembrane region" description="Helical" evidence="1">
    <location>
        <begin position="176"/>
        <end position="196"/>
    </location>
</feature>
<sequence>MKNLLNSRWLLLINILPVTVLLIIFFSNYKIIEGLLTAESKTLWCKFSLALITLTCLQLGYIIFCVIKKKNISILYALLALVFYISLLYCYAEYSNIVIPNNIPNWMISSEAIFYPGTFLMPTLAHALFVLVVLSSPKPKTINIWHNFIYGISVPIASYLFIQIILPLWQNPENSFGTHILIILSIVASTLFLFFICRAIYNLTNLQSDWLLKHAIYWKIIIALGLPLLGLCFNNGLISMKYGLGESIFGNFKHPWFYIIASINGILVCLPPFKNNIYRLIRFFGLLICFPYTIYFFLIFLPYLPLAIIAVIAIGIGFLMLAPLFLFILQTNELYKELQYLKQNYSLTKITIGIIAFLSTIPLTITCFNLRDKIILNNALEYVYSPDYSKSYSVDRESLSNVLTIIKQNKGRDTSFSNDNTPFITPYYNWLVLNNMILSDVKINTLEQVFFGETIKQTTAVQNSFISTIKLSKVKSTSIFDEKQQAWISSIDLELTNPDSTNLASYETEFTLPEGCWISNYYLDIENRREHGILAEKKSALWIFSQIRNENRDPGILYYLTGNKIAFKIFPFAAKEVRKSGITFIHKEPVTLNFDGETVSMGNTRPNNPTKAETINNTFYIPANEKIKLQLVKRKPIYHLIIDVSKDKAKNIRSYCTRIENFIINNHIKKEDIRLQLTNSYSTESLMSEGWKTKLSRQPFAGGFYLEGTIKKILANNYKNNDCTFPIMIVLTNSLENAIVQNDFSDFKITYPENSNFYELDDNHKLWIHTLSTNPKSRLSSATTVSNSIPVYAWPNAKNPIAYLPNDNQPSIVIGTKTNTDEPQTKKKSWISGLNLQGIWIRNTLNPSPSNHSHFKLVKQSIISGILSPSTSFIVVENKAQKMALLKKQKQILSGNKNLDPDEETQSMAEPNLYLLMALLLAISIYRFKKTIFYAP</sequence>
<dbReference type="Proteomes" id="UP000309594">
    <property type="component" value="Unassembled WGS sequence"/>
</dbReference>
<dbReference type="EMBL" id="SWDX01000001">
    <property type="protein sequence ID" value="TKC65610.1"/>
    <property type="molecule type" value="Genomic_DNA"/>
</dbReference>
<dbReference type="InterPro" id="IPR027550">
    <property type="entry name" value="MSEP-CTERM"/>
</dbReference>
<reference evidence="3 4" key="1">
    <citation type="submission" date="2019-04" db="EMBL/GenBank/DDBJ databases">
        <title>Pedobacter sp. RP-1-16 sp. nov., isolated from Arctic soil.</title>
        <authorList>
            <person name="Dahal R.H."/>
            <person name="Kim D.-U."/>
        </authorList>
    </citation>
    <scope>NUCLEOTIDE SEQUENCE [LARGE SCALE GENOMIC DNA]</scope>
    <source>
        <strain evidence="3 4">RP-1-16</strain>
    </source>
</reference>
<comment type="caution">
    <text evidence="3">The sequence shown here is derived from an EMBL/GenBank/DDBJ whole genome shotgun (WGS) entry which is preliminary data.</text>
</comment>
<feature type="transmembrane region" description="Helical" evidence="1">
    <location>
        <begin position="112"/>
        <end position="136"/>
    </location>
</feature>
<feature type="transmembrane region" description="Helical" evidence="1">
    <location>
        <begin position="148"/>
        <end position="170"/>
    </location>
</feature>
<feature type="domain" description="VIT" evidence="2">
    <location>
        <begin position="457"/>
        <end position="586"/>
    </location>
</feature>
<feature type="transmembrane region" description="Helical" evidence="1">
    <location>
        <begin position="74"/>
        <end position="92"/>
    </location>
</feature>
<feature type="transmembrane region" description="Helical" evidence="1">
    <location>
        <begin position="306"/>
        <end position="329"/>
    </location>
</feature>
<evidence type="ECO:0000313" key="4">
    <source>
        <dbReference type="Proteomes" id="UP000309594"/>
    </source>
</evidence>
<feature type="transmembrane region" description="Helical" evidence="1">
    <location>
        <begin position="350"/>
        <end position="371"/>
    </location>
</feature>
<keyword evidence="1" id="KW-0472">Membrane</keyword>
<feature type="transmembrane region" description="Helical" evidence="1">
    <location>
        <begin position="280"/>
        <end position="300"/>
    </location>
</feature>
<proteinExistence type="predicted"/>
<protein>
    <submittedName>
        <fullName evidence="3">MSEP-CTERM sorting domain-containing protein</fullName>
    </submittedName>
</protein>
<keyword evidence="1" id="KW-0812">Transmembrane</keyword>
<feature type="transmembrane region" description="Helical" evidence="1">
    <location>
        <begin position="256"/>
        <end position="273"/>
    </location>
</feature>
<feature type="transmembrane region" description="Helical" evidence="1">
    <location>
        <begin position="47"/>
        <end position="67"/>
    </location>
</feature>
<name>A0A4U1GQX9_9SPHI</name>
<organism evidence="3 4">
    <name type="scientific">Pedobacter hiemivivus</name>
    <dbReference type="NCBI Taxonomy" id="2530454"/>
    <lineage>
        <taxon>Bacteria</taxon>
        <taxon>Pseudomonadati</taxon>
        <taxon>Bacteroidota</taxon>
        <taxon>Sphingobacteriia</taxon>
        <taxon>Sphingobacteriales</taxon>
        <taxon>Sphingobacteriaceae</taxon>
        <taxon>Pedobacter</taxon>
    </lineage>
</organism>
<keyword evidence="1" id="KW-1133">Transmembrane helix</keyword>
<evidence type="ECO:0000259" key="2">
    <source>
        <dbReference type="PROSITE" id="PS51468"/>
    </source>
</evidence>
<feature type="transmembrane region" description="Helical" evidence="1">
    <location>
        <begin position="216"/>
        <end position="236"/>
    </location>
</feature>
<dbReference type="PROSITE" id="PS51468">
    <property type="entry name" value="VIT"/>
    <property type="match status" value="1"/>
</dbReference>
<dbReference type="RefSeq" id="WP_136879066.1">
    <property type="nucleotide sequence ID" value="NZ_SWDX01000001.1"/>
</dbReference>
<accession>A0A4U1GQX9</accession>
<feature type="transmembrane region" description="Helical" evidence="1">
    <location>
        <begin position="9"/>
        <end position="27"/>
    </location>
</feature>
<dbReference type="InterPro" id="IPR013694">
    <property type="entry name" value="VIT"/>
</dbReference>
<dbReference type="AlphaFoldDB" id="A0A4U1GQX9"/>
<gene>
    <name evidence="3" type="ORF">FBD94_03440</name>
</gene>
<evidence type="ECO:0000256" key="1">
    <source>
        <dbReference type="SAM" id="Phobius"/>
    </source>
</evidence>
<dbReference type="NCBIfam" id="TIGR04286">
    <property type="entry name" value="MSEP-CTERM"/>
    <property type="match status" value="1"/>
</dbReference>
<evidence type="ECO:0000313" key="3">
    <source>
        <dbReference type="EMBL" id="TKC65610.1"/>
    </source>
</evidence>